<proteinExistence type="predicted"/>
<reference evidence="1 2" key="1">
    <citation type="journal article" date="2018" name="Mol. Biol. Evol.">
        <title>Analysis of the draft genome of the red seaweed Gracilariopsis chorda provides insights into genome size evolution in Rhodophyta.</title>
        <authorList>
            <person name="Lee J."/>
            <person name="Yang E.C."/>
            <person name="Graf L."/>
            <person name="Yang J.H."/>
            <person name="Qiu H."/>
            <person name="Zel Zion U."/>
            <person name="Chan C.X."/>
            <person name="Stephens T.G."/>
            <person name="Weber A.P.M."/>
            <person name="Boo G.H."/>
            <person name="Boo S.M."/>
            <person name="Kim K.M."/>
            <person name="Shin Y."/>
            <person name="Jung M."/>
            <person name="Lee S.J."/>
            <person name="Yim H.S."/>
            <person name="Lee J.H."/>
            <person name="Bhattacharya D."/>
            <person name="Yoon H.S."/>
        </authorList>
    </citation>
    <scope>NUCLEOTIDE SEQUENCE [LARGE SCALE GENOMIC DNA]</scope>
    <source>
        <strain evidence="1 2">SKKU-2015</strain>
        <tissue evidence="1">Whole body</tissue>
    </source>
</reference>
<dbReference type="Proteomes" id="UP000247409">
    <property type="component" value="Unassembled WGS sequence"/>
</dbReference>
<dbReference type="AlphaFoldDB" id="A0A2V3IV24"/>
<gene>
    <name evidence="1" type="ORF">BWQ96_05237</name>
</gene>
<evidence type="ECO:0000313" key="2">
    <source>
        <dbReference type="Proteomes" id="UP000247409"/>
    </source>
</evidence>
<dbReference type="EMBL" id="NBIV01000075">
    <property type="protein sequence ID" value="PXF44990.1"/>
    <property type="molecule type" value="Genomic_DNA"/>
</dbReference>
<protein>
    <submittedName>
        <fullName evidence="1">Uncharacterized protein</fullName>
    </submittedName>
</protein>
<evidence type="ECO:0000313" key="1">
    <source>
        <dbReference type="EMBL" id="PXF44990.1"/>
    </source>
</evidence>
<comment type="caution">
    <text evidence="1">The sequence shown here is derived from an EMBL/GenBank/DDBJ whole genome shotgun (WGS) entry which is preliminary data.</text>
</comment>
<sequence>MNVFDVFFPTSLLGKLRSYVNRVLSARKEKPTTVMEFKGIIVNHVLAASYGTTVSVMTYTESEEFYYQTGILGKRYAEIWAALRGTKKRPQRAEVYGNSEKGWFNKPVVGN</sequence>
<keyword evidence="2" id="KW-1185">Reference proteome</keyword>
<organism evidence="1 2">
    <name type="scientific">Gracilariopsis chorda</name>
    <dbReference type="NCBI Taxonomy" id="448386"/>
    <lineage>
        <taxon>Eukaryota</taxon>
        <taxon>Rhodophyta</taxon>
        <taxon>Florideophyceae</taxon>
        <taxon>Rhodymeniophycidae</taxon>
        <taxon>Gracilariales</taxon>
        <taxon>Gracilariaceae</taxon>
        <taxon>Gracilariopsis</taxon>
    </lineage>
</organism>
<accession>A0A2V3IV24</accession>
<name>A0A2V3IV24_9FLOR</name>